<dbReference type="InterPro" id="IPR018759">
    <property type="entry name" value="BBP2_2"/>
</dbReference>
<reference evidence="1 2" key="1">
    <citation type="submission" date="2023-04" db="EMBL/GenBank/DDBJ databases">
        <title>Marinobulbifer ophiurae gen. nov., sp. Nov., isolate from tissue of brittle star Ophioplocus japonicus.</title>
        <authorList>
            <person name="Kawano K."/>
            <person name="Sawayama S."/>
            <person name="Nakagawa S."/>
        </authorList>
    </citation>
    <scope>NUCLEOTIDE SEQUENCE [LARGE SCALE GENOMIC DNA]</scope>
    <source>
        <strain evidence="1 2">NKW57</strain>
    </source>
</reference>
<proteinExistence type="predicted"/>
<keyword evidence="2" id="KW-1185">Reference proteome</keyword>
<protein>
    <submittedName>
        <fullName evidence="1">Exopolysaccharide biosynthesis beta-barrel protein VpsM</fullName>
    </submittedName>
</protein>
<evidence type="ECO:0000313" key="2">
    <source>
        <dbReference type="Proteomes" id="UP001224392"/>
    </source>
</evidence>
<sequence>MERGNYLDSSEDNYTDTGLDVLANLAIDKRNSIGIGAIVTRAHEARGTGYSQGLGDLLDEPDTYSNRDGFMVYQRGSNSSRAGLELTAGRSSLDYDGGTLTANRDRFFNYGTARFEIRIRPNSTIFSELNLRDINYDFREEGASSLDSRESDFLLGISWENAARTNATLRVGRGRKNFDEELRDDVSSPRWELELGWLPKTYSNFELFSSRSAQESFGGGNYAEVTSHSIRWAHEWTRRLNTDIGYNISEWDYQGSDRFDNLDGFDASIFYQFRRWLSAGAGISHSAQDSDAEVRTFERNITYIQLNISL</sequence>
<organism evidence="1 2">
    <name type="scientific">Biformimicrobium ophioploci</name>
    <dbReference type="NCBI Taxonomy" id="3036711"/>
    <lineage>
        <taxon>Bacteria</taxon>
        <taxon>Pseudomonadati</taxon>
        <taxon>Pseudomonadota</taxon>
        <taxon>Gammaproteobacteria</taxon>
        <taxon>Cellvibrionales</taxon>
        <taxon>Microbulbiferaceae</taxon>
        <taxon>Biformimicrobium</taxon>
    </lineage>
</organism>
<dbReference type="Proteomes" id="UP001224392">
    <property type="component" value="Unassembled WGS sequence"/>
</dbReference>
<accession>A0ABQ6M086</accession>
<gene>
    <name evidence="1" type="primary">vpsM</name>
    <name evidence="1" type="ORF">MNKW57_20620</name>
</gene>
<dbReference type="EMBL" id="BSYJ01000004">
    <property type="protein sequence ID" value="GMG87741.1"/>
    <property type="molecule type" value="Genomic_DNA"/>
</dbReference>
<evidence type="ECO:0000313" key="1">
    <source>
        <dbReference type="EMBL" id="GMG87741.1"/>
    </source>
</evidence>
<comment type="caution">
    <text evidence="1">The sequence shown here is derived from an EMBL/GenBank/DDBJ whole genome shotgun (WGS) entry which is preliminary data.</text>
</comment>
<name>A0ABQ6M086_9GAMM</name>
<dbReference type="Pfam" id="PF10082">
    <property type="entry name" value="BBP2_2"/>
    <property type="match status" value="1"/>
</dbReference>